<sequence length="120" mass="14144">MTIQDIANKVNSSWVHQIRCGEHRFVDITIVEAEGRFFVRQYKFGKRSWRDAFLDHPDGAMKVGDTEVLIKGVVPENLEEVNKLVNKAYFKKMNIMYWLMRLTYSRKKHEASTLELIPQI</sequence>
<reference evidence="1 2" key="1">
    <citation type="submission" date="2020-04" db="EMBL/GenBank/DDBJ databases">
        <title>Flammeovirga sp. SR4, a novel species isolated from seawater.</title>
        <authorList>
            <person name="Wang X."/>
        </authorList>
    </citation>
    <scope>NUCLEOTIDE SEQUENCE [LARGE SCALE GENOMIC DNA]</scope>
    <source>
        <strain evidence="1 2">SR4</strain>
    </source>
</reference>
<evidence type="ECO:0000313" key="2">
    <source>
        <dbReference type="Proteomes" id="UP000585050"/>
    </source>
</evidence>
<keyword evidence="2" id="KW-1185">Reference proteome</keyword>
<organism evidence="1 2">
    <name type="scientific">Flammeovirga agarivorans</name>
    <dbReference type="NCBI Taxonomy" id="2726742"/>
    <lineage>
        <taxon>Bacteria</taxon>
        <taxon>Pseudomonadati</taxon>
        <taxon>Bacteroidota</taxon>
        <taxon>Cytophagia</taxon>
        <taxon>Cytophagales</taxon>
        <taxon>Flammeovirgaceae</taxon>
        <taxon>Flammeovirga</taxon>
    </lineage>
</organism>
<dbReference type="AlphaFoldDB" id="A0A7X8SQY4"/>
<dbReference type="RefSeq" id="WP_168885337.1">
    <property type="nucleotide sequence ID" value="NZ_JABAIL010000013.1"/>
</dbReference>
<proteinExistence type="predicted"/>
<accession>A0A7X8SQY4</accession>
<name>A0A7X8SQY4_9BACT</name>
<dbReference type="Proteomes" id="UP000585050">
    <property type="component" value="Unassembled WGS sequence"/>
</dbReference>
<evidence type="ECO:0008006" key="3">
    <source>
        <dbReference type="Google" id="ProtNLM"/>
    </source>
</evidence>
<comment type="caution">
    <text evidence="1">The sequence shown here is derived from an EMBL/GenBank/DDBJ whole genome shotgun (WGS) entry which is preliminary data.</text>
</comment>
<dbReference type="EMBL" id="JABAIL010000013">
    <property type="protein sequence ID" value="NLR94627.1"/>
    <property type="molecule type" value="Genomic_DNA"/>
</dbReference>
<evidence type="ECO:0000313" key="1">
    <source>
        <dbReference type="EMBL" id="NLR94627.1"/>
    </source>
</evidence>
<protein>
    <recommendedName>
        <fullName evidence="3">DUF2255 family protein</fullName>
    </recommendedName>
</protein>
<gene>
    <name evidence="1" type="ORF">HGP29_25710</name>
</gene>